<organism evidence="1">
    <name type="scientific">Neurospora crassa</name>
    <dbReference type="NCBI Taxonomy" id="5141"/>
    <lineage>
        <taxon>Eukaryota</taxon>
        <taxon>Fungi</taxon>
        <taxon>Dikarya</taxon>
        <taxon>Ascomycota</taxon>
        <taxon>Pezizomycotina</taxon>
        <taxon>Sordariomycetes</taxon>
        <taxon>Sordariomycetidae</taxon>
        <taxon>Sordariales</taxon>
        <taxon>Sordariaceae</taxon>
        <taxon>Neurospora</taxon>
    </lineage>
</organism>
<name>Q96VQ6_NEUCS</name>
<accession>Q96VQ6</accession>
<gene>
    <name evidence="1" type="primary">Sad-1UV</name>
</gene>
<evidence type="ECO:0000313" key="1">
    <source>
        <dbReference type="EMBL" id="AAK52095.1"/>
    </source>
</evidence>
<sequence length="25" mass="2776">MSGIPNWVEQAQHAILVSPDRSPKD</sequence>
<keyword evidence="1" id="KW-0696">RNA-directed RNA polymerase</keyword>
<dbReference type="EMBL" id="AY032878">
    <property type="protein sequence ID" value="AAK52095.1"/>
    <property type="molecule type" value="Genomic_DNA"/>
</dbReference>
<keyword evidence="1" id="KW-0808">Transferase</keyword>
<protein>
    <submittedName>
        <fullName evidence="1">UV-mutant RNA-dependent RNA polymerase</fullName>
    </submittedName>
</protein>
<reference evidence="1" key="1">
    <citation type="journal article" date="2001" name="Cell">
        <title>Meiotic silencing by unpaired DNA.</title>
        <authorList>
            <person name="Shiu P.K."/>
            <person name="Raju N.B."/>
            <person name="Zickler D."/>
            <person name="Metzenberg R.L."/>
        </authorList>
    </citation>
    <scope>NUCLEOTIDE SEQUENCE</scope>
</reference>
<keyword evidence="1" id="KW-0548">Nucleotidyltransferase</keyword>
<reference evidence="1" key="2">
    <citation type="submission" date="2001-08" db="EMBL/GenBank/DDBJ databases">
        <authorList>
            <person name="Shiu P.K.T."/>
            <person name="Raju N.B."/>
            <person name="Metzenberg R.L."/>
        </authorList>
    </citation>
    <scope>NUCLEOTIDE SEQUENCE</scope>
</reference>
<dbReference type="GO" id="GO:0003968">
    <property type="term" value="F:RNA-directed RNA polymerase activity"/>
    <property type="evidence" value="ECO:0007669"/>
    <property type="project" value="UniProtKB-KW"/>
</dbReference>
<proteinExistence type="predicted"/>
<dbReference type="AlphaFoldDB" id="Q96VQ6"/>